<evidence type="ECO:0000313" key="2">
    <source>
        <dbReference type="Proteomes" id="UP000625711"/>
    </source>
</evidence>
<evidence type="ECO:0000313" key="1">
    <source>
        <dbReference type="EMBL" id="KAF7263263.1"/>
    </source>
</evidence>
<name>A0A834LY15_RHYFE</name>
<sequence length="84" mass="9738">VTSRQLTRLTGIRYGKGRYQSGNADPIGRRNIFTNRASSERCRGRICHRLVPGFRFYGYRRRSPVPTSHGRPLSVRFFAEIESH</sequence>
<accession>A0A834LY15</accession>
<dbReference type="EMBL" id="JAACXV010022636">
    <property type="protein sequence ID" value="KAF7263263.1"/>
    <property type="molecule type" value="Genomic_DNA"/>
</dbReference>
<proteinExistence type="predicted"/>
<feature type="non-terminal residue" evidence="1">
    <location>
        <position position="84"/>
    </location>
</feature>
<keyword evidence="2" id="KW-1185">Reference proteome</keyword>
<comment type="caution">
    <text evidence="1">The sequence shown here is derived from an EMBL/GenBank/DDBJ whole genome shotgun (WGS) entry which is preliminary data.</text>
</comment>
<gene>
    <name evidence="1" type="ORF">GWI33_003259</name>
</gene>
<dbReference type="AlphaFoldDB" id="A0A834LY15"/>
<organism evidence="1 2">
    <name type="scientific">Rhynchophorus ferrugineus</name>
    <name type="common">Red palm weevil</name>
    <name type="synonym">Curculio ferrugineus</name>
    <dbReference type="NCBI Taxonomy" id="354439"/>
    <lineage>
        <taxon>Eukaryota</taxon>
        <taxon>Metazoa</taxon>
        <taxon>Ecdysozoa</taxon>
        <taxon>Arthropoda</taxon>
        <taxon>Hexapoda</taxon>
        <taxon>Insecta</taxon>
        <taxon>Pterygota</taxon>
        <taxon>Neoptera</taxon>
        <taxon>Endopterygota</taxon>
        <taxon>Coleoptera</taxon>
        <taxon>Polyphaga</taxon>
        <taxon>Cucujiformia</taxon>
        <taxon>Curculionidae</taxon>
        <taxon>Dryophthorinae</taxon>
        <taxon>Rhynchophorus</taxon>
    </lineage>
</organism>
<dbReference type="Proteomes" id="UP000625711">
    <property type="component" value="Unassembled WGS sequence"/>
</dbReference>
<protein>
    <submittedName>
        <fullName evidence="1">Uncharacterized protein</fullName>
    </submittedName>
</protein>
<reference evidence="1" key="1">
    <citation type="submission" date="2020-08" db="EMBL/GenBank/DDBJ databases">
        <title>Genome sequencing and assembly of the red palm weevil Rhynchophorus ferrugineus.</title>
        <authorList>
            <person name="Dias G.B."/>
            <person name="Bergman C.M."/>
            <person name="Manee M."/>
        </authorList>
    </citation>
    <scope>NUCLEOTIDE SEQUENCE</scope>
    <source>
        <strain evidence="1">AA-2017</strain>
        <tissue evidence="1">Whole larva</tissue>
    </source>
</reference>